<feature type="compositionally biased region" description="Acidic residues" evidence="1">
    <location>
        <begin position="262"/>
        <end position="277"/>
    </location>
</feature>
<dbReference type="InterPro" id="IPR039191">
    <property type="entry name" value="Nopp140-like"/>
</dbReference>
<gene>
    <name evidence="3" type="primary">SRP40</name>
    <name evidence="3" type="ORF">H2200_012280</name>
</gene>
<evidence type="ECO:0000313" key="4">
    <source>
        <dbReference type="Proteomes" id="UP001172673"/>
    </source>
</evidence>
<dbReference type="PANTHER" id="PTHR23216">
    <property type="entry name" value="NUCLEOLAR AND COILED-BODY PHOSPHOPROTEIN 1"/>
    <property type="match status" value="1"/>
</dbReference>
<proteinExistence type="predicted"/>
<dbReference type="InterPro" id="IPR006594">
    <property type="entry name" value="LisH"/>
</dbReference>
<feature type="region of interest" description="Disordered" evidence="1">
    <location>
        <begin position="384"/>
        <end position="416"/>
    </location>
</feature>
<dbReference type="EMBL" id="JAPDRK010000023">
    <property type="protein sequence ID" value="KAJ9602985.1"/>
    <property type="molecule type" value="Genomic_DNA"/>
</dbReference>
<feature type="compositionally biased region" description="Basic and acidic residues" evidence="1">
    <location>
        <begin position="288"/>
        <end position="299"/>
    </location>
</feature>
<evidence type="ECO:0000256" key="1">
    <source>
        <dbReference type="SAM" id="MobiDB-lite"/>
    </source>
</evidence>
<feature type="compositionally biased region" description="Low complexity" evidence="1">
    <location>
        <begin position="70"/>
        <end position="119"/>
    </location>
</feature>
<feature type="domain" description="Srp40 C-terminal" evidence="2">
    <location>
        <begin position="361"/>
        <end position="414"/>
    </location>
</feature>
<sequence length="416" mass="43950">MSVHAEPAQVAPEPSSQVLSLVSAFLSTHGFDSTSKALKKELKRKTFVTDLEPLESGIGLESIVESWNIQQAQSSSEDQSAGESEAATSGSESESSSATSSEAGHDSAPSDAASSSSSDSDSEEEEKVPPKPTKSKKAKRSKREVSPAVSSSSSSDSDADDENEDVSKVETIRKKSPTSSRKTDSVPSLKRKAASSSADSSSSDSDSDDDGERPVKRIKHAIDVKTSSSEASSSEPEDEASESDASSTKSGTNASSDTDTSSSEEEQDDDDNGEEESAPAQPRSFAKLMKETKEAKEAPSDSSSNTVMGDVVDPEENSAEAEESRSADNKSKTQALTKKKHVGARPTPLAQLSAQASVDAHISNAYKSYEYADRAYNDLSVTRGKGFTKEKNKKKRGSYRGGAIDTSGGKSFKFDD</sequence>
<comment type="caution">
    <text evidence="3">The sequence shown here is derived from an EMBL/GenBank/DDBJ whole genome shotgun (WGS) entry which is preliminary data.</text>
</comment>
<dbReference type="AlphaFoldDB" id="A0AA38WXK7"/>
<reference evidence="3" key="1">
    <citation type="submission" date="2022-10" db="EMBL/GenBank/DDBJ databases">
        <title>Culturing micro-colonial fungi from biological soil crusts in the Mojave desert and describing Neophaeococcomyces mojavensis, and introducing the new genera and species Taxawa tesnikishii.</title>
        <authorList>
            <person name="Kurbessoian T."/>
            <person name="Stajich J.E."/>
        </authorList>
    </citation>
    <scope>NUCLEOTIDE SEQUENCE</scope>
    <source>
        <strain evidence="3">TK_41</strain>
    </source>
</reference>
<dbReference type="GO" id="GO:0005730">
    <property type="term" value="C:nucleolus"/>
    <property type="evidence" value="ECO:0007669"/>
    <property type="project" value="InterPro"/>
</dbReference>
<dbReference type="Proteomes" id="UP001172673">
    <property type="component" value="Unassembled WGS sequence"/>
</dbReference>
<evidence type="ECO:0000259" key="2">
    <source>
        <dbReference type="Pfam" id="PF05022"/>
    </source>
</evidence>
<evidence type="ECO:0000313" key="3">
    <source>
        <dbReference type="EMBL" id="KAJ9602985.1"/>
    </source>
</evidence>
<feature type="region of interest" description="Disordered" evidence="1">
    <location>
        <begin position="69"/>
        <end position="347"/>
    </location>
</feature>
<organism evidence="3 4">
    <name type="scientific">Cladophialophora chaetospira</name>
    <dbReference type="NCBI Taxonomy" id="386627"/>
    <lineage>
        <taxon>Eukaryota</taxon>
        <taxon>Fungi</taxon>
        <taxon>Dikarya</taxon>
        <taxon>Ascomycota</taxon>
        <taxon>Pezizomycotina</taxon>
        <taxon>Eurotiomycetes</taxon>
        <taxon>Chaetothyriomycetidae</taxon>
        <taxon>Chaetothyriales</taxon>
        <taxon>Herpotrichiellaceae</taxon>
        <taxon>Cladophialophora</taxon>
    </lineage>
</organism>
<dbReference type="PROSITE" id="PS50896">
    <property type="entry name" value="LISH"/>
    <property type="match status" value="1"/>
</dbReference>
<keyword evidence="4" id="KW-1185">Reference proteome</keyword>
<feature type="compositionally biased region" description="Low complexity" evidence="1">
    <location>
        <begin position="194"/>
        <end position="204"/>
    </location>
</feature>
<dbReference type="GO" id="GO:0005654">
    <property type="term" value="C:nucleoplasm"/>
    <property type="evidence" value="ECO:0007669"/>
    <property type="project" value="TreeGrafter"/>
</dbReference>
<dbReference type="PANTHER" id="PTHR23216:SF1">
    <property type="entry name" value="NUCLEOLAR AND COILED-BODY PHOSPHOPROTEIN 1"/>
    <property type="match status" value="1"/>
</dbReference>
<feature type="compositionally biased region" description="Basic and acidic residues" evidence="1">
    <location>
        <begin position="212"/>
        <end position="223"/>
    </location>
</feature>
<feature type="compositionally biased region" description="Basic and acidic residues" evidence="1">
    <location>
        <begin position="322"/>
        <end position="331"/>
    </location>
</feature>
<accession>A0AA38WXK7</accession>
<feature type="compositionally biased region" description="Basic residues" evidence="1">
    <location>
        <begin position="133"/>
        <end position="142"/>
    </location>
</feature>
<feature type="compositionally biased region" description="Acidic residues" evidence="1">
    <location>
        <begin position="312"/>
        <end position="321"/>
    </location>
</feature>
<protein>
    <submittedName>
        <fullName evidence="3">Jun-like transcription factor</fullName>
    </submittedName>
</protein>
<dbReference type="Pfam" id="PF05022">
    <property type="entry name" value="SRP40_C"/>
    <property type="match status" value="1"/>
</dbReference>
<feature type="compositionally biased region" description="Low complexity" evidence="1">
    <location>
        <begin position="146"/>
        <end position="156"/>
    </location>
</feature>
<name>A0AA38WXK7_9EURO</name>
<dbReference type="InterPro" id="IPR007718">
    <property type="entry name" value="Srp40_C"/>
</dbReference>